<accession>A0AAQ3R9E7</accession>
<organism evidence="2 3">
    <name type="scientific">Acrodontium crateriforme</name>
    <dbReference type="NCBI Taxonomy" id="150365"/>
    <lineage>
        <taxon>Eukaryota</taxon>
        <taxon>Fungi</taxon>
        <taxon>Dikarya</taxon>
        <taxon>Ascomycota</taxon>
        <taxon>Pezizomycotina</taxon>
        <taxon>Dothideomycetes</taxon>
        <taxon>Dothideomycetidae</taxon>
        <taxon>Mycosphaerellales</taxon>
        <taxon>Teratosphaeriaceae</taxon>
        <taxon>Acrodontium</taxon>
    </lineage>
</organism>
<gene>
    <name evidence="2" type="ORF">R9X50_00343100</name>
</gene>
<sequence>MNLNIFESTTTQPGPRATESAHRKIELQSAADLTYLIANVSRAARQKLDKHLPPDATTGENGSEDAMRRRVGELVEDYIRQTFNAAKDNMCINGMDSKEIEAEMAKAQEGEEIEPFDTRLAQRIQNLSTQIENQTLHLANLRRTAPSETAQKFQETFTKQLAQEEEELKKDEESRLEMARGTVVDSGEMERLDEVQRTWEESTRELHRLKTSLGGTVAKMEKARSTVGLVEGK</sequence>
<dbReference type="AlphaFoldDB" id="A0AAQ3R9E7"/>
<feature type="region of interest" description="Disordered" evidence="1">
    <location>
        <begin position="169"/>
        <end position="191"/>
    </location>
</feature>
<feature type="region of interest" description="Disordered" evidence="1">
    <location>
        <begin position="47"/>
        <end position="66"/>
    </location>
</feature>
<dbReference type="InterPro" id="IPR013950">
    <property type="entry name" value="Mis14/Nsl1"/>
</dbReference>
<protein>
    <recommendedName>
        <fullName evidence="4">Kinetochore protein mis14</fullName>
    </recommendedName>
</protein>
<evidence type="ECO:0008006" key="4">
    <source>
        <dbReference type="Google" id="ProtNLM"/>
    </source>
</evidence>
<dbReference type="Proteomes" id="UP001303373">
    <property type="component" value="Chromosome 4"/>
</dbReference>
<evidence type="ECO:0000256" key="1">
    <source>
        <dbReference type="SAM" id="MobiDB-lite"/>
    </source>
</evidence>
<dbReference type="PANTHER" id="PTHR31749">
    <property type="entry name" value="KINETOCHORE-ASSOCIATED PROTEIN NSL1 HOMOLOG"/>
    <property type="match status" value="1"/>
</dbReference>
<keyword evidence="3" id="KW-1185">Reference proteome</keyword>
<evidence type="ECO:0000313" key="3">
    <source>
        <dbReference type="Proteomes" id="UP001303373"/>
    </source>
</evidence>
<evidence type="ECO:0000313" key="2">
    <source>
        <dbReference type="EMBL" id="WPH00601.1"/>
    </source>
</evidence>
<dbReference type="GO" id="GO:0000444">
    <property type="term" value="C:MIS12/MIND type complex"/>
    <property type="evidence" value="ECO:0007669"/>
    <property type="project" value="TreeGrafter"/>
</dbReference>
<name>A0AAQ3R9E7_9PEZI</name>
<reference evidence="2 3" key="1">
    <citation type="submission" date="2023-11" db="EMBL/GenBank/DDBJ databases">
        <title>An acidophilic fungus is an integral part of prey digestion in a carnivorous sundew plant.</title>
        <authorList>
            <person name="Tsai I.J."/>
        </authorList>
    </citation>
    <scope>NUCLEOTIDE SEQUENCE [LARGE SCALE GENOMIC DNA]</scope>
    <source>
        <strain evidence="2">169a</strain>
    </source>
</reference>
<dbReference type="PANTHER" id="PTHR31749:SF3">
    <property type="entry name" value="KINETOCHORE-ASSOCIATED PROTEIN NSL1 HOMOLOG"/>
    <property type="match status" value="1"/>
</dbReference>
<proteinExistence type="predicted"/>
<dbReference type="EMBL" id="CP138583">
    <property type="protein sequence ID" value="WPH00601.1"/>
    <property type="molecule type" value="Genomic_DNA"/>
</dbReference>
<dbReference type="Pfam" id="PF08641">
    <property type="entry name" value="Mis14"/>
    <property type="match status" value="1"/>
</dbReference>
<feature type="compositionally biased region" description="Basic and acidic residues" evidence="1">
    <location>
        <begin position="169"/>
        <end position="178"/>
    </location>
</feature>
<dbReference type="GO" id="GO:0000070">
    <property type="term" value="P:mitotic sister chromatid segregation"/>
    <property type="evidence" value="ECO:0007669"/>
    <property type="project" value="InterPro"/>
</dbReference>